<comment type="similarity">
    <text evidence="8">Belongs to the tRNA nucleotidyltransferase/poly(A) polymerase family.</text>
</comment>
<feature type="domain" description="tRNA nucleotidyltransferase/poly(A) polymerase RNA and SrmB- binding" evidence="10">
    <location>
        <begin position="186"/>
        <end position="238"/>
    </location>
</feature>
<evidence type="ECO:0000256" key="5">
    <source>
        <dbReference type="ARBA" id="ARBA00022723"/>
    </source>
</evidence>
<evidence type="ECO:0000313" key="12">
    <source>
        <dbReference type="Proteomes" id="UP000324536"/>
    </source>
</evidence>
<keyword evidence="5" id="KW-0479">Metal-binding</keyword>
<proteinExistence type="inferred from homology"/>
<evidence type="ECO:0000259" key="10">
    <source>
        <dbReference type="Pfam" id="PF12627"/>
    </source>
</evidence>
<dbReference type="GO" id="GO:0046872">
    <property type="term" value="F:metal ion binding"/>
    <property type="evidence" value="ECO:0007669"/>
    <property type="project" value="UniProtKB-KW"/>
</dbReference>
<dbReference type="InterPro" id="IPR032828">
    <property type="entry name" value="PolyA_RNA-bd"/>
</dbReference>
<dbReference type="SUPFAM" id="SSF81891">
    <property type="entry name" value="Poly A polymerase C-terminal region-like"/>
    <property type="match status" value="1"/>
</dbReference>
<dbReference type="InterPro" id="IPR043519">
    <property type="entry name" value="NT_sf"/>
</dbReference>
<keyword evidence="6" id="KW-0547">Nucleotide-binding</keyword>
<dbReference type="Proteomes" id="UP000324536">
    <property type="component" value="Chromosome"/>
</dbReference>
<dbReference type="KEGG" id="acek:FLP30_00385"/>
<protein>
    <submittedName>
        <fullName evidence="11">CCA tRNA nucleotidyltransferase</fullName>
    </submittedName>
</protein>
<comment type="cofactor">
    <cofactor evidence="1">
        <name>Mg(2+)</name>
        <dbReference type="ChEBI" id="CHEBI:18420"/>
    </cofactor>
</comment>
<dbReference type="AlphaFoldDB" id="A0A5C1YMS3"/>
<dbReference type="InterPro" id="IPR050264">
    <property type="entry name" value="Bact_CCA-adding_enz_type3_sf"/>
</dbReference>
<name>A0A5C1YMS3_9PROT</name>
<evidence type="ECO:0000313" key="11">
    <source>
        <dbReference type="EMBL" id="QEO16397.1"/>
    </source>
</evidence>
<dbReference type="EMBL" id="CP043506">
    <property type="protein sequence ID" value="QEO16397.1"/>
    <property type="molecule type" value="Genomic_DNA"/>
</dbReference>
<dbReference type="InterPro" id="IPR002646">
    <property type="entry name" value="PolA_pol_head_dom"/>
</dbReference>
<dbReference type="Pfam" id="PF01743">
    <property type="entry name" value="PolyA_pol"/>
    <property type="match status" value="1"/>
</dbReference>
<dbReference type="Gene3D" id="3.30.460.10">
    <property type="entry name" value="Beta Polymerase, domain 2"/>
    <property type="match status" value="1"/>
</dbReference>
<dbReference type="PANTHER" id="PTHR46173:SF1">
    <property type="entry name" value="CCA TRNA NUCLEOTIDYLTRANSFERASE 1, MITOCHONDRIAL"/>
    <property type="match status" value="1"/>
</dbReference>
<organism evidence="11 12">
    <name type="scientific">Acetobacter vaccinii</name>
    <dbReference type="NCBI Taxonomy" id="2592655"/>
    <lineage>
        <taxon>Bacteria</taxon>
        <taxon>Pseudomonadati</taxon>
        <taxon>Pseudomonadota</taxon>
        <taxon>Alphaproteobacteria</taxon>
        <taxon>Acetobacterales</taxon>
        <taxon>Acetobacteraceae</taxon>
        <taxon>Acetobacter</taxon>
    </lineage>
</organism>
<keyword evidence="7" id="KW-0460">Magnesium</keyword>
<evidence type="ECO:0000256" key="4">
    <source>
        <dbReference type="ARBA" id="ARBA00022695"/>
    </source>
</evidence>
<gene>
    <name evidence="11" type="ORF">FLP30_00385</name>
</gene>
<feature type="domain" description="Poly A polymerase head" evidence="9">
    <location>
        <begin position="29"/>
        <end position="151"/>
    </location>
</feature>
<keyword evidence="8" id="KW-0694">RNA-binding</keyword>
<accession>A0A5C1YMS3</accession>
<dbReference type="PANTHER" id="PTHR46173">
    <property type="entry name" value="CCA TRNA NUCLEOTIDYLTRANSFERASE 1, MITOCHONDRIAL"/>
    <property type="match status" value="1"/>
</dbReference>
<dbReference type="CDD" id="cd05398">
    <property type="entry name" value="NT_ClassII-CCAase"/>
    <property type="match status" value="1"/>
</dbReference>
<dbReference type="GO" id="GO:0000166">
    <property type="term" value="F:nucleotide binding"/>
    <property type="evidence" value="ECO:0007669"/>
    <property type="project" value="UniProtKB-KW"/>
</dbReference>
<dbReference type="OrthoDB" id="9805698at2"/>
<reference evidence="11 12" key="1">
    <citation type="submission" date="2019-09" db="EMBL/GenBank/DDBJ databases">
        <title>Genome sequencing of strain KACC 21233.</title>
        <authorList>
            <person name="Heo J."/>
            <person name="Kim S.-J."/>
            <person name="Kim J.-S."/>
            <person name="Hong S.-B."/>
            <person name="Kwon S.-W."/>
        </authorList>
    </citation>
    <scope>NUCLEOTIDE SEQUENCE [LARGE SCALE GENOMIC DNA]</scope>
    <source>
        <strain evidence="11 12">KACC 21233</strain>
    </source>
</reference>
<dbReference type="Pfam" id="PF12627">
    <property type="entry name" value="PolyA_pol_RNAbd"/>
    <property type="match status" value="1"/>
</dbReference>
<dbReference type="SUPFAM" id="SSF81301">
    <property type="entry name" value="Nucleotidyltransferase"/>
    <property type="match status" value="1"/>
</dbReference>
<sequence length="414" mass="44909">MTDGLALLGQLPPQSQAAIRLLWQILPDARLVGGVVRDLLANRPITDVDMATPQPPEAVLHALQQAGVRAVPTGLEHGTVTAVIDAAPYEITTLRRDEETDGRHARVSWTADWQEDAQRRDFTINALSLDRAGGLHDYFGGQADLAAGHVRFVGDAVLRIQEDALRILRYFRFQARYGRGQPDGSALQAISSQVALLRGLSVERIWSELKRILAGPQVVETLHLMEQAGVLAEIMPGGASLARLERLVATGAPRDPLLLLVALAHQPRQVVQRLKVSRAESDFVQALLRCFTQEEKKLFAQGAGEALDDALRVLLSEEPRQVLLGRLWLAEGDDAPVMADGGASFRTVRACLEALETPEFPLAGRDVLAAGLPAGPQVGHMLGQVRQWWRAGGCRAGRVACLAQLAAVLHAQPH</sequence>
<keyword evidence="4" id="KW-0548">Nucleotidyltransferase</keyword>
<evidence type="ECO:0000256" key="3">
    <source>
        <dbReference type="ARBA" id="ARBA00022694"/>
    </source>
</evidence>
<evidence type="ECO:0000256" key="2">
    <source>
        <dbReference type="ARBA" id="ARBA00022679"/>
    </source>
</evidence>
<evidence type="ECO:0000259" key="9">
    <source>
        <dbReference type="Pfam" id="PF01743"/>
    </source>
</evidence>
<evidence type="ECO:0000256" key="6">
    <source>
        <dbReference type="ARBA" id="ARBA00022741"/>
    </source>
</evidence>
<keyword evidence="12" id="KW-1185">Reference proteome</keyword>
<evidence type="ECO:0000256" key="8">
    <source>
        <dbReference type="RuleBase" id="RU003953"/>
    </source>
</evidence>
<dbReference type="RefSeq" id="WP_149277844.1">
    <property type="nucleotide sequence ID" value="NZ_CP043506.1"/>
</dbReference>
<dbReference type="GO" id="GO:0000049">
    <property type="term" value="F:tRNA binding"/>
    <property type="evidence" value="ECO:0007669"/>
    <property type="project" value="TreeGrafter"/>
</dbReference>
<dbReference type="GO" id="GO:0016779">
    <property type="term" value="F:nucleotidyltransferase activity"/>
    <property type="evidence" value="ECO:0007669"/>
    <property type="project" value="UniProtKB-KW"/>
</dbReference>
<keyword evidence="3" id="KW-0819">tRNA processing</keyword>
<keyword evidence="2 8" id="KW-0808">Transferase</keyword>
<dbReference type="GO" id="GO:0008033">
    <property type="term" value="P:tRNA processing"/>
    <property type="evidence" value="ECO:0007669"/>
    <property type="project" value="UniProtKB-KW"/>
</dbReference>
<dbReference type="Gene3D" id="1.10.3090.10">
    <property type="entry name" value="cca-adding enzyme, domain 2"/>
    <property type="match status" value="1"/>
</dbReference>
<evidence type="ECO:0000256" key="1">
    <source>
        <dbReference type="ARBA" id="ARBA00001946"/>
    </source>
</evidence>
<evidence type="ECO:0000256" key="7">
    <source>
        <dbReference type="ARBA" id="ARBA00022842"/>
    </source>
</evidence>